<evidence type="ECO:0000313" key="2">
    <source>
        <dbReference type="Proteomes" id="UP000199009"/>
    </source>
</evidence>
<protein>
    <submittedName>
        <fullName evidence="1">Uncharacterized protein</fullName>
    </submittedName>
</protein>
<reference evidence="1 2" key="1">
    <citation type="submission" date="2016-10" db="EMBL/GenBank/DDBJ databases">
        <authorList>
            <person name="de Groot N.N."/>
        </authorList>
    </citation>
    <scope>NUCLEOTIDE SEQUENCE [LARGE SCALE GENOMIC DNA]</scope>
    <source>
        <strain evidence="1 2">DSM 23142</strain>
    </source>
</reference>
<gene>
    <name evidence="1" type="ORF">SAMN04489810_2330</name>
</gene>
<evidence type="ECO:0000313" key="1">
    <source>
        <dbReference type="EMBL" id="SDH18579.1"/>
    </source>
</evidence>
<keyword evidence="2" id="KW-1185">Reference proteome</keyword>
<accession>A0A1G8ACF2</accession>
<dbReference type="EMBL" id="LT629692">
    <property type="protein sequence ID" value="SDH18579.1"/>
    <property type="molecule type" value="Genomic_DNA"/>
</dbReference>
<organism evidence="1 2">
    <name type="scientific">Microbacterium pygmaeum</name>
    <dbReference type="NCBI Taxonomy" id="370764"/>
    <lineage>
        <taxon>Bacteria</taxon>
        <taxon>Bacillati</taxon>
        <taxon>Actinomycetota</taxon>
        <taxon>Actinomycetes</taxon>
        <taxon>Micrococcales</taxon>
        <taxon>Microbacteriaceae</taxon>
        <taxon>Microbacterium</taxon>
    </lineage>
</organism>
<dbReference type="STRING" id="370764.SAMN04489810_2330"/>
<dbReference type="Proteomes" id="UP000199009">
    <property type="component" value="Chromosome I"/>
</dbReference>
<dbReference type="AlphaFoldDB" id="A0A1G8ACF2"/>
<name>A0A1G8ACF2_9MICO</name>
<sequence>MNGTTWLSGANADSPRVSPVHRVRLAPAAARLWRVVAPDGRVIGHLQALGDGPSVRWVAKRFHVASRAFRELGEFWSADDAVQSLLFAR</sequence>
<proteinExistence type="predicted"/>
<dbReference type="RefSeq" id="WP_231917635.1">
    <property type="nucleotide sequence ID" value="NZ_LT629692.1"/>
</dbReference>